<organism evidence="1 2">
    <name type="scientific">Paraburkholderia azotifigens</name>
    <dbReference type="NCBI Taxonomy" id="2057004"/>
    <lineage>
        <taxon>Bacteria</taxon>
        <taxon>Pseudomonadati</taxon>
        <taxon>Pseudomonadota</taxon>
        <taxon>Betaproteobacteria</taxon>
        <taxon>Burkholderiales</taxon>
        <taxon>Burkholderiaceae</taxon>
        <taxon>Paraburkholderia</taxon>
    </lineage>
</organism>
<gene>
    <name evidence="1" type="ORF">V4C56_18515</name>
</gene>
<reference evidence="1 2" key="1">
    <citation type="submission" date="2024-01" db="EMBL/GenBank/DDBJ databases">
        <title>The diversity of rhizobia nodulating Mimosa spp. in eleven states of Brazil covering several biomes is determined by host plant, location, and edaphic factors.</title>
        <authorList>
            <person name="Rouws L."/>
            <person name="Barauna A."/>
            <person name="Beukes C."/>
            <person name="De Faria S.M."/>
            <person name="Gross E."/>
            <person name="Dos Reis Junior F.B."/>
            <person name="Simon M."/>
            <person name="Maluk M."/>
            <person name="Odee D.W."/>
            <person name="Kenicer G."/>
            <person name="Young J.P.W."/>
            <person name="Reis V.M."/>
            <person name="Zilli J."/>
            <person name="James E.K."/>
        </authorList>
    </citation>
    <scope>NUCLEOTIDE SEQUENCE [LARGE SCALE GENOMIC DNA]</scope>
    <source>
        <strain evidence="1 2">JPY530</strain>
    </source>
</reference>
<evidence type="ECO:0000313" key="1">
    <source>
        <dbReference type="EMBL" id="MEM5341603.1"/>
    </source>
</evidence>
<accession>A0ABU9R3I4</accession>
<protein>
    <submittedName>
        <fullName evidence="1">Uncharacterized protein</fullName>
    </submittedName>
</protein>
<keyword evidence="2" id="KW-1185">Reference proteome</keyword>
<comment type="caution">
    <text evidence="1">The sequence shown here is derived from an EMBL/GenBank/DDBJ whole genome shotgun (WGS) entry which is preliminary data.</text>
</comment>
<proteinExistence type="predicted"/>
<dbReference type="Proteomes" id="UP001481677">
    <property type="component" value="Unassembled WGS sequence"/>
</dbReference>
<dbReference type="EMBL" id="JAZHGA010000012">
    <property type="protein sequence ID" value="MEM5341603.1"/>
    <property type="molecule type" value="Genomic_DNA"/>
</dbReference>
<evidence type="ECO:0000313" key="2">
    <source>
        <dbReference type="Proteomes" id="UP001481677"/>
    </source>
</evidence>
<sequence>MSKANIVHQSERRKVPPMSFNEAGSFIARLRRDVRYAVAGIDRATDEARCIRSEAHALKATGDAAHAEHIRELESQAERLDSHRGMLEQAIRECGYELMNAVPIIDASTTLAQRCDLLNINRADREGLSEFEGLAALIFEHGKEDSAACRHCELKDGPLFHAIYRVFHDFLATTRDGQAGGRCTFSPGGLFFDSLCNPLSARAAPITTFH</sequence>
<dbReference type="RefSeq" id="WP_342959079.1">
    <property type="nucleotide sequence ID" value="NZ_JAZHFZ010000022.1"/>
</dbReference>
<name>A0ABU9R3I4_9BURK</name>